<dbReference type="GO" id="GO:0080188">
    <property type="term" value="P:gene silencing by siRNA-directed DNA methylation"/>
    <property type="evidence" value="ECO:0007669"/>
    <property type="project" value="TreeGrafter"/>
</dbReference>
<evidence type="ECO:0000256" key="4">
    <source>
        <dbReference type="ARBA" id="ARBA00023187"/>
    </source>
</evidence>
<feature type="domain" description="Suppressor of forked" evidence="6">
    <location>
        <begin position="65"/>
        <end position="216"/>
    </location>
</feature>
<protein>
    <recommendedName>
        <fullName evidence="6">Suppressor of forked domain-containing protein</fullName>
    </recommendedName>
</protein>
<evidence type="ECO:0000256" key="1">
    <source>
        <dbReference type="ARBA" id="ARBA00004123"/>
    </source>
</evidence>
<evidence type="ECO:0000256" key="2">
    <source>
        <dbReference type="ARBA" id="ARBA00022664"/>
    </source>
</evidence>
<reference evidence="8" key="2">
    <citation type="journal article" date="2017" name="Nat. Plants">
        <title>The Aegilops tauschii genome reveals multiple impacts of transposons.</title>
        <authorList>
            <person name="Zhao G."/>
            <person name="Zou C."/>
            <person name="Li K."/>
            <person name="Wang K."/>
            <person name="Li T."/>
            <person name="Gao L."/>
            <person name="Zhang X."/>
            <person name="Wang H."/>
            <person name="Yang Z."/>
            <person name="Liu X."/>
            <person name="Jiang W."/>
            <person name="Mao L."/>
            <person name="Kong X."/>
            <person name="Jiao Y."/>
            <person name="Jia J."/>
        </authorList>
    </citation>
    <scope>NUCLEOTIDE SEQUENCE [LARGE SCALE GENOMIC DNA]</scope>
    <source>
        <strain evidence="8">cv. AL8/78</strain>
    </source>
</reference>
<dbReference type="GO" id="GO:0046540">
    <property type="term" value="C:U4/U6 x U5 tri-snRNP complex"/>
    <property type="evidence" value="ECO:0007669"/>
    <property type="project" value="TreeGrafter"/>
</dbReference>
<evidence type="ECO:0000256" key="3">
    <source>
        <dbReference type="ARBA" id="ARBA00022737"/>
    </source>
</evidence>
<keyword evidence="2" id="KW-0507">mRNA processing</keyword>
<dbReference type="GO" id="GO:0000244">
    <property type="term" value="P:spliceosomal tri-snRNP complex assembly"/>
    <property type="evidence" value="ECO:0007669"/>
    <property type="project" value="TreeGrafter"/>
</dbReference>
<dbReference type="Pfam" id="PF05843">
    <property type="entry name" value="Suf"/>
    <property type="match status" value="1"/>
</dbReference>
<proteinExistence type="predicted"/>
<sequence length="617" mass="69311">MKITSNAEISDIKKARLLLRSVTQTNPKHPPGWIAAARLEEVAGKLHSARQLIQRGCEECPKNEDVWIEACRLASPDESKAVIARGVKAIPNSVKLWLQAAKLETSDLNKSRVLRKGLEHIPGSVRLWKAVVELANEEDARMLLHRAVECCPLHVELWLALARLETYDQARKVLNKAREKLDKEPAIWITAAKLEEANENTQSVSKTIERGVESLQREGLDIDREAWLKEAEAAERAGSVLTCHAIVKNTIGVGVDDEDRKRTWIADAEECTKRGSIETARAIYAHALSVFVTKKSIWLKAAQLEKSHGTRESLEAVLVKAVKYNPKAEVLWLMHAKEKWLAGDVPAARAVLQEAYAAIPVSEEIWLAAFKIEFENNEPERARMLLTKARERGGAERVWMKSAIVERELGNLNEERRLLEEEERINGLSKSRAFLTMARKKNPATPELWLAAIRAELGHGNKKEAGSLLAKALRECPTSGVLWAAAIEMVPRPQRKSKSSDAIKRCDHDPHVIAAVAKLFWHDRKVDKARSWLNRAVSLAPDIGDFWALYYKFELQHGNADTQRDVLKRCIAAEPKHGERWQATSKAVENSHQPIDAILRRVVLALGVEENPNVTEP</sequence>
<dbReference type="EnsemblPlants" id="AET4Gv20775900.3">
    <property type="protein sequence ID" value="AET4Gv20775900.3"/>
    <property type="gene ID" value="AET4Gv20775900"/>
</dbReference>
<reference evidence="7" key="4">
    <citation type="submission" date="2019-03" db="UniProtKB">
        <authorList>
            <consortium name="EnsemblPlants"/>
        </authorList>
    </citation>
    <scope>IDENTIFICATION</scope>
</reference>
<dbReference type="InterPro" id="IPR011990">
    <property type="entry name" value="TPR-like_helical_dom_sf"/>
</dbReference>
<keyword evidence="4" id="KW-0508">mRNA splicing</keyword>
<evidence type="ECO:0000313" key="8">
    <source>
        <dbReference type="Proteomes" id="UP000015105"/>
    </source>
</evidence>
<dbReference type="Proteomes" id="UP000015105">
    <property type="component" value="Chromosome 4D"/>
</dbReference>
<dbReference type="SUPFAM" id="SSF48452">
    <property type="entry name" value="TPR-like"/>
    <property type="match status" value="4"/>
</dbReference>
<keyword evidence="8" id="KW-1185">Reference proteome</keyword>
<dbReference type="InterPro" id="IPR045075">
    <property type="entry name" value="Syf1-like"/>
</dbReference>
<dbReference type="GO" id="GO:0071013">
    <property type="term" value="C:catalytic step 2 spliceosome"/>
    <property type="evidence" value="ECO:0007669"/>
    <property type="project" value="TreeGrafter"/>
</dbReference>
<evidence type="ECO:0000313" key="7">
    <source>
        <dbReference type="EnsemblPlants" id="AET4Gv20775900.3"/>
    </source>
</evidence>
<accession>A0A453J2M3</accession>
<dbReference type="AlphaFoldDB" id="A0A453J2M3"/>
<evidence type="ECO:0000259" key="6">
    <source>
        <dbReference type="Pfam" id="PF05843"/>
    </source>
</evidence>
<keyword evidence="3" id="KW-0677">Repeat</keyword>
<dbReference type="FunFam" id="1.25.40.10:FF:000256">
    <property type="entry name" value="Probable pre-mRNA splicing factor prp1"/>
    <property type="match status" value="1"/>
</dbReference>
<comment type="subcellular location">
    <subcellularLocation>
        <location evidence="1">Nucleus</location>
    </subcellularLocation>
</comment>
<keyword evidence="5" id="KW-0539">Nucleus</keyword>
<reference evidence="7" key="5">
    <citation type="journal article" date="2021" name="G3 (Bethesda)">
        <title>Aegilops tauschii genome assembly Aet v5.0 features greater sequence contiguity and improved annotation.</title>
        <authorList>
            <person name="Wang L."/>
            <person name="Zhu T."/>
            <person name="Rodriguez J.C."/>
            <person name="Deal K.R."/>
            <person name="Dubcovsky J."/>
            <person name="McGuire P.E."/>
            <person name="Lux T."/>
            <person name="Spannagl M."/>
            <person name="Mayer K.F.X."/>
            <person name="Baldrich P."/>
            <person name="Meyers B.C."/>
            <person name="Huo N."/>
            <person name="Gu Y.Q."/>
            <person name="Zhou H."/>
            <person name="Devos K.M."/>
            <person name="Bennetzen J.L."/>
            <person name="Unver T."/>
            <person name="Budak H."/>
            <person name="Gulick P.J."/>
            <person name="Galiba G."/>
            <person name="Kalapos B."/>
            <person name="Nelson D.R."/>
            <person name="Li P."/>
            <person name="You F.M."/>
            <person name="Luo M.C."/>
            <person name="Dvorak J."/>
        </authorList>
    </citation>
    <scope>NUCLEOTIDE SEQUENCE [LARGE SCALE GENOMIC DNA]</scope>
    <source>
        <strain evidence="7">cv. AL8/78</strain>
    </source>
</reference>
<dbReference type="FunFam" id="1.25.40.10:FF:000800">
    <property type="entry name" value="Protein STABILIZED1"/>
    <property type="match status" value="1"/>
</dbReference>
<dbReference type="Gene3D" id="1.25.40.10">
    <property type="entry name" value="Tetratricopeptide repeat domain"/>
    <property type="match status" value="4"/>
</dbReference>
<dbReference type="InterPro" id="IPR008847">
    <property type="entry name" value="Suf"/>
</dbReference>
<dbReference type="PANTHER" id="PTHR11246">
    <property type="entry name" value="PRE-MRNA SPLICING FACTOR"/>
    <property type="match status" value="1"/>
</dbReference>
<name>A0A453J2M3_AEGTS</name>
<evidence type="ECO:0000256" key="5">
    <source>
        <dbReference type="ARBA" id="ARBA00023242"/>
    </source>
</evidence>
<dbReference type="GO" id="GO:2000636">
    <property type="term" value="P:positive regulation of primary miRNA processing"/>
    <property type="evidence" value="ECO:0007669"/>
    <property type="project" value="TreeGrafter"/>
</dbReference>
<dbReference type="PANTHER" id="PTHR11246:SF1">
    <property type="entry name" value="PRE-MRNA-PROCESSING FACTOR 6"/>
    <property type="match status" value="1"/>
</dbReference>
<dbReference type="Gramene" id="AET4Gv20775900.3">
    <property type="protein sequence ID" value="AET4Gv20775900.3"/>
    <property type="gene ID" value="AET4Gv20775900"/>
</dbReference>
<dbReference type="InterPro" id="IPR003107">
    <property type="entry name" value="HAT"/>
</dbReference>
<dbReference type="SMART" id="SM00386">
    <property type="entry name" value="HAT"/>
    <property type="match status" value="12"/>
</dbReference>
<dbReference type="FunFam" id="1.25.40.10:FF:000304">
    <property type="entry name" value="Putative Pre-mRNA-splicing factor prp1"/>
    <property type="match status" value="1"/>
</dbReference>
<dbReference type="FunFam" id="1.25.40.10:FF:000384">
    <property type="entry name" value="Probable pre-mRNA splicing factor prp1"/>
    <property type="match status" value="1"/>
</dbReference>
<organism evidence="7 8">
    <name type="scientific">Aegilops tauschii subsp. strangulata</name>
    <name type="common">Goatgrass</name>
    <dbReference type="NCBI Taxonomy" id="200361"/>
    <lineage>
        <taxon>Eukaryota</taxon>
        <taxon>Viridiplantae</taxon>
        <taxon>Streptophyta</taxon>
        <taxon>Embryophyta</taxon>
        <taxon>Tracheophyta</taxon>
        <taxon>Spermatophyta</taxon>
        <taxon>Magnoliopsida</taxon>
        <taxon>Liliopsida</taxon>
        <taxon>Poales</taxon>
        <taxon>Poaceae</taxon>
        <taxon>BOP clade</taxon>
        <taxon>Pooideae</taxon>
        <taxon>Triticodae</taxon>
        <taxon>Triticeae</taxon>
        <taxon>Triticinae</taxon>
        <taxon>Aegilops</taxon>
    </lineage>
</organism>
<reference evidence="7" key="3">
    <citation type="journal article" date="2017" name="Nature">
        <title>Genome sequence of the progenitor of the wheat D genome Aegilops tauschii.</title>
        <authorList>
            <person name="Luo M.C."/>
            <person name="Gu Y.Q."/>
            <person name="Puiu D."/>
            <person name="Wang H."/>
            <person name="Twardziok S.O."/>
            <person name="Deal K.R."/>
            <person name="Huo N."/>
            <person name="Zhu T."/>
            <person name="Wang L."/>
            <person name="Wang Y."/>
            <person name="McGuire P.E."/>
            <person name="Liu S."/>
            <person name="Long H."/>
            <person name="Ramasamy R.K."/>
            <person name="Rodriguez J.C."/>
            <person name="Van S.L."/>
            <person name="Yuan L."/>
            <person name="Wang Z."/>
            <person name="Xia Z."/>
            <person name="Xiao L."/>
            <person name="Anderson O.D."/>
            <person name="Ouyang S."/>
            <person name="Liang Y."/>
            <person name="Zimin A.V."/>
            <person name="Pertea G."/>
            <person name="Qi P."/>
            <person name="Bennetzen J.L."/>
            <person name="Dai X."/>
            <person name="Dawson M.W."/>
            <person name="Muller H.G."/>
            <person name="Kugler K."/>
            <person name="Rivarola-Duarte L."/>
            <person name="Spannagl M."/>
            <person name="Mayer K.F.X."/>
            <person name="Lu F.H."/>
            <person name="Bevan M.W."/>
            <person name="Leroy P."/>
            <person name="Li P."/>
            <person name="You F.M."/>
            <person name="Sun Q."/>
            <person name="Liu Z."/>
            <person name="Lyons E."/>
            <person name="Wicker T."/>
            <person name="Salzberg S.L."/>
            <person name="Devos K.M."/>
            <person name="Dvorak J."/>
        </authorList>
    </citation>
    <scope>NUCLEOTIDE SEQUENCE [LARGE SCALE GENOMIC DNA]</scope>
    <source>
        <strain evidence="7">cv. AL8/78</strain>
    </source>
</reference>
<reference evidence="8" key="1">
    <citation type="journal article" date="2014" name="Science">
        <title>Ancient hybridizations among the ancestral genomes of bread wheat.</title>
        <authorList>
            <consortium name="International Wheat Genome Sequencing Consortium,"/>
            <person name="Marcussen T."/>
            <person name="Sandve S.R."/>
            <person name="Heier L."/>
            <person name="Spannagl M."/>
            <person name="Pfeifer M."/>
            <person name="Jakobsen K.S."/>
            <person name="Wulff B.B."/>
            <person name="Steuernagel B."/>
            <person name="Mayer K.F."/>
            <person name="Olsen O.A."/>
        </authorList>
    </citation>
    <scope>NUCLEOTIDE SEQUENCE [LARGE SCALE GENOMIC DNA]</scope>
    <source>
        <strain evidence="8">cv. AL8/78</strain>
    </source>
</reference>